<dbReference type="InterPro" id="IPR036526">
    <property type="entry name" value="C-N_Hydrolase_sf"/>
</dbReference>
<dbReference type="InterPro" id="IPR050345">
    <property type="entry name" value="Aliph_Amidase/BUP"/>
</dbReference>
<dbReference type="OrthoDB" id="9811121at2"/>
<sequence>MKLALCQMQPCERVRENMEQSLRYIREAAENGADLILFPEVQLTPFFPQFPGQDVSAFAVTMNSDTVRAFQNVCRECKIMAVPNLYLRENDKYFDASILIGADGSIIGLQKMVHIAQAEQFYEQDYYTPSDDGFKVFDTPFGKIGIVVCFDRHYPESIRTEALLGADLILIPTVNTKAEPSEMFECEVRVQAFQNSVAIAMCNRVGREDDMHFSGESIVTDANGSVIAKAEDTAQLLYAEFDISQSQIIRDKRPYTQLRRNEFYL</sequence>
<dbReference type="GO" id="GO:0016811">
    <property type="term" value="F:hydrolase activity, acting on carbon-nitrogen (but not peptide) bonds, in linear amides"/>
    <property type="evidence" value="ECO:0007669"/>
    <property type="project" value="TreeGrafter"/>
</dbReference>
<proteinExistence type="predicted"/>
<organism evidence="3 4">
    <name type="scientific">Ruminococcus albus</name>
    <dbReference type="NCBI Taxonomy" id="1264"/>
    <lineage>
        <taxon>Bacteria</taxon>
        <taxon>Bacillati</taxon>
        <taxon>Bacillota</taxon>
        <taxon>Clostridia</taxon>
        <taxon>Eubacteriales</taxon>
        <taxon>Oscillospiraceae</taxon>
        <taxon>Ruminococcus</taxon>
    </lineage>
</organism>
<dbReference type="SUPFAM" id="SSF56317">
    <property type="entry name" value="Carbon-nitrogen hydrolase"/>
    <property type="match status" value="1"/>
</dbReference>
<reference evidence="3 4" key="1">
    <citation type="submission" date="2016-10" db="EMBL/GenBank/DDBJ databases">
        <authorList>
            <person name="de Groot N.N."/>
        </authorList>
    </citation>
    <scope>NUCLEOTIDE SEQUENCE [LARGE SCALE GENOMIC DNA]</scope>
    <source>
        <strain evidence="3 4">AR67</strain>
    </source>
</reference>
<dbReference type="InterPro" id="IPR003010">
    <property type="entry name" value="C-N_Hydrolase"/>
</dbReference>
<evidence type="ECO:0000256" key="1">
    <source>
        <dbReference type="ARBA" id="ARBA00022801"/>
    </source>
</evidence>
<dbReference type="EMBL" id="FOKQ01000013">
    <property type="protein sequence ID" value="SFC46940.1"/>
    <property type="molecule type" value="Genomic_DNA"/>
</dbReference>
<dbReference type="PROSITE" id="PS50263">
    <property type="entry name" value="CN_HYDROLASE"/>
    <property type="match status" value="1"/>
</dbReference>
<dbReference type="PANTHER" id="PTHR43674:SF16">
    <property type="entry name" value="CARBON-NITROGEN FAMILY, PUTATIVE (AFU_ORTHOLOGUE AFUA_5G02350)-RELATED"/>
    <property type="match status" value="1"/>
</dbReference>
<evidence type="ECO:0000313" key="4">
    <source>
        <dbReference type="Proteomes" id="UP000182192"/>
    </source>
</evidence>
<name>A0A1I1JNE9_RUMAL</name>
<dbReference type="PANTHER" id="PTHR43674">
    <property type="entry name" value="NITRILASE C965.09-RELATED"/>
    <property type="match status" value="1"/>
</dbReference>
<dbReference type="Proteomes" id="UP000182192">
    <property type="component" value="Unassembled WGS sequence"/>
</dbReference>
<accession>A0A1I1JNE9</accession>
<dbReference type="Pfam" id="PF00795">
    <property type="entry name" value="CN_hydrolase"/>
    <property type="match status" value="1"/>
</dbReference>
<feature type="domain" description="CN hydrolase" evidence="2">
    <location>
        <begin position="1"/>
        <end position="243"/>
    </location>
</feature>
<dbReference type="AlphaFoldDB" id="A0A1I1JNE9"/>
<keyword evidence="1" id="KW-0378">Hydrolase</keyword>
<evidence type="ECO:0000313" key="3">
    <source>
        <dbReference type="EMBL" id="SFC46940.1"/>
    </source>
</evidence>
<protein>
    <submittedName>
        <fullName evidence="3">N-carbamoylputrescine amidase</fullName>
    </submittedName>
</protein>
<dbReference type="CDD" id="cd07197">
    <property type="entry name" value="nitrilase"/>
    <property type="match status" value="1"/>
</dbReference>
<dbReference type="RefSeq" id="WP_074961211.1">
    <property type="nucleotide sequence ID" value="NZ_FOKQ01000013.1"/>
</dbReference>
<evidence type="ECO:0000259" key="2">
    <source>
        <dbReference type="PROSITE" id="PS50263"/>
    </source>
</evidence>
<dbReference type="Gene3D" id="3.60.110.10">
    <property type="entry name" value="Carbon-nitrogen hydrolase"/>
    <property type="match status" value="1"/>
</dbReference>
<gene>
    <name evidence="3" type="ORF">SAMN02910406_01776</name>
</gene>